<evidence type="ECO:0000259" key="9">
    <source>
        <dbReference type="Pfam" id="PF00483"/>
    </source>
</evidence>
<proteinExistence type="inferred from homology"/>
<keyword evidence="4" id="KW-0808">Transferase</keyword>
<dbReference type="SUPFAM" id="SSF53448">
    <property type="entry name" value="Nucleotide-diphospho-sugar transferases"/>
    <property type="match status" value="1"/>
</dbReference>
<evidence type="ECO:0000313" key="10">
    <source>
        <dbReference type="EMBL" id="MCW9711741.1"/>
    </source>
</evidence>
<dbReference type="Gene3D" id="3.90.550.10">
    <property type="entry name" value="Spore Coat Polysaccharide Biosynthesis Protein SpsA, Chain A"/>
    <property type="match status" value="1"/>
</dbReference>
<keyword evidence="7" id="KW-0460">Magnesium</keyword>
<accession>A0ABT3PV79</accession>
<dbReference type="PANTHER" id="PTHR43532:SF1">
    <property type="entry name" value="GLUCOSE-1-PHOSPHATE THYMIDYLYLTRANSFERASE 1"/>
    <property type="match status" value="1"/>
</dbReference>
<evidence type="ECO:0000256" key="7">
    <source>
        <dbReference type="ARBA" id="ARBA00022842"/>
    </source>
</evidence>
<gene>
    <name evidence="10" type="ORF">LQ318_02385</name>
</gene>
<keyword evidence="6" id="KW-0479">Metal-binding</keyword>
<dbReference type="Pfam" id="PF00483">
    <property type="entry name" value="NTP_transferase"/>
    <property type="match status" value="1"/>
</dbReference>
<dbReference type="InterPro" id="IPR029044">
    <property type="entry name" value="Nucleotide-diphossugar_trans"/>
</dbReference>
<evidence type="ECO:0000256" key="2">
    <source>
        <dbReference type="ARBA" id="ARBA00010480"/>
    </source>
</evidence>
<dbReference type="RefSeq" id="WP_265787209.1">
    <property type="nucleotide sequence ID" value="NZ_BAABRS010000001.1"/>
</dbReference>
<evidence type="ECO:0000256" key="1">
    <source>
        <dbReference type="ARBA" id="ARBA00001946"/>
    </source>
</evidence>
<dbReference type="InterPro" id="IPR005835">
    <property type="entry name" value="NTP_transferase_dom"/>
</dbReference>
<dbReference type="Proteomes" id="UP001207337">
    <property type="component" value="Unassembled WGS sequence"/>
</dbReference>
<name>A0ABT3PV79_9BACT</name>
<sequence length="264" mass="29871">MDSKNNAKVIGLIPAAGMAHRISPLPCSKELFPIGFTSSTSNKTGTPKVISSYLLDSFKKASVDLCYMLIRKGKWDIPEYFGNGEKFNIDLAYVVTDATNGVPYTLDKAYSFIKNKTVLFGFPDILFQPEDVYSSLLKRKAETGADIVLSLFRTKNPQKVDMVKIDKDQNVQEIHIKPEETNLKFTWLHAVWSNQFTLFMHKYVANHNIKNSSKRGRELFMGEVIQEAIHAGLNVESVKFENGFYVDIGTYEDLVKAINNQLIQ</sequence>
<keyword evidence="5" id="KW-0548">Nucleotidyltransferase</keyword>
<comment type="similarity">
    <text evidence="2">Belongs to the glucose-1-phosphate thymidylyltransferase family.</text>
</comment>
<evidence type="ECO:0000313" key="11">
    <source>
        <dbReference type="Proteomes" id="UP001207337"/>
    </source>
</evidence>
<evidence type="ECO:0000256" key="3">
    <source>
        <dbReference type="ARBA" id="ARBA00012461"/>
    </source>
</evidence>
<evidence type="ECO:0000256" key="5">
    <source>
        <dbReference type="ARBA" id="ARBA00022695"/>
    </source>
</evidence>
<protein>
    <recommendedName>
        <fullName evidence="3">glucose-1-phosphate thymidylyltransferase</fullName>
        <ecNumber evidence="3">2.7.7.24</ecNumber>
    </recommendedName>
</protein>
<comment type="cofactor">
    <cofactor evidence="1">
        <name>Mg(2+)</name>
        <dbReference type="ChEBI" id="CHEBI:18420"/>
    </cofactor>
</comment>
<dbReference type="EMBL" id="JAJNDC010000001">
    <property type="protein sequence ID" value="MCW9711741.1"/>
    <property type="molecule type" value="Genomic_DNA"/>
</dbReference>
<evidence type="ECO:0000256" key="6">
    <source>
        <dbReference type="ARBA" id="ARBA00022723"/>
    </source>
</evidence>
<reference evidence="10 11" key="1">
    <citation type="submission" date="2021-11" db="EMBL/GenBank/DDBJ databases">
        <title>Aliifidinibius sp. nov., a new bacterium isolated from saline soil.</title>
        <authorList>
            <person name="Galisteo C."/>
            <person name="De La Haba R."/>
            <person name="Sanchez-Porro C."/>
            <person name="Ventosa A."/>
        </authorList>
    </citation>
    <scope>NUCLEOTIDE SEQUENCE [LARGE SCALE GENOMIC DNA]</scope>
    <source>
        <strain evidence="10 11">KACC 190600</strain>
    </source>
</reference>
<comment type="caution">
    <text evidence="10">The sequence shown here is derived from an EMBL/GenBank/DDBJ whole genome shotgun (WGS) entry which is preliminary data.</text>
</comment>
<dbReference type="EC" id="2.7.7.24" evidence="3"/>
<keyword evidence="11" id="KW-1185">Reference proteome</keyword>
<feature type="domain" description="Nucleotidyl transferase" evidence="9">
    <location>
        <begin position="49"/>
        <end position="260"/>
    </location>
</feature>
<dbReference type="InterPro" id="IPR005907">
    <property type="entry name" value="G1P_thy_trans_s"/>
</dbReference>
<dbReference type="PANTHER" id="PTHR43532">
    <property type="entry name" value="GLUCOSE-1-PHOSPHATE THYMIDYLYLTRANSFERASE"/>
    <property type="match status" value="1"/>
</dbReference>
<evidence type="ECO:0000256" key="8">
    <source>
        <dbReference type="ARBA" id="ARBA00049336"/>
    </source>
</evidence>
<comment type="catalytic activity">
    <reaction evidence="8">
        <text>dTTP + alpha-D-glucose 1-phosphate + H(+) = dTDP-alpha-D-glucose + diphosphate</text>
        <dbReference type="Rhea" id="RHEA:15225"/>
        <dbReference type="ChEBI" id="CHEBI:15378"/>
        <dbReference type="ChEBI" id="CHEBI:33019"/>
        <dbReference type="ChEBI" id="CHEBI:37568"/>
        <dbReference type="ChEBI" id="CHEBI:57477"/>
        <dbReference type="ChEBI" id="CHEBI:58601"/>
        <dbReference type="EC" id="2.7.7.24"/>
    </reaction>
</comment>
<evidence type="ECO:0000256" key="4">
    <source>
        <dbReference type="ARBA" id="ARBA00022679"/>
    </source>
</evidence>
<organism evidence="10 11">
    <name type="scientific">Fodinibius salicampi</name>
    <dbReference type="NCBI Taxonomy" id="1920655"/>
    <lineage>
        <taxon>Bacteria</taxon>
        <taxon>Pseudomonadati</taxon>
        <taxon>Balneolota</taxon>
        <taxon>Balneolia</taxon>
        <taxon>Balneolales</taxon>
        <taxon>Balneolaceae</taxon>
        <taxon>Fodinibius</taxon>
    </lineage>
</organism>